<accession>X1HV58</accession>
<proteinExistence type="predicted"/>
<keyword evidence="1" id="KW-1133">Transmembrane helix</keyword>
<comment type="caution">
    <text evidence="2">The sequence shown here is derived from an EMBL/GenBank/DDBJ whole genome shotgun (WGS) entry which is preliminary data.</text>
</comment>
<sequence>MTLRKKTLLLIGVIFLSLGLTLYFVSQNIVLNSFVELEERHTRQNVERAVNA</sequence>
<evidence type="ECO:0000256" key="1">
    <source>
        <dbReference type="SAM" id="Phobius"/>
    </source>
</evidence>
<feature type="transmembrane region" description="Helical" evidence="1">
    <location>
        <begin position="7"/>
        <end position="25"/>
    </location>
</feature>
<keyword evidence="1" id="KW-0812">Transmembrane</keyword>
<protein>
    <submittedName>
        <fullName evidence="2">Uncharacterized protein</fullName>
    </submittedName>
</protein>
<feature type="non-terminal residue" evidence="2">
    <location>
        <position position="52"/>
    </location>
</feature>
<keyword evidence="1" id="KW-0472">Membrane</keyword>
<evidence type="ECO:0000313" key="2">
    <source>
        <dbReference type="EMBL" id="GAH57709.1"/>
    </source>
</evidence>
<dbReference type="AlphaFoldDB" id="X1HV58"/>
<dbReference type="EMBL" id="BARU01021186">
    <property type="protein sequence ID" value="GAH57709.1"/>
    <property type="molecule type" value="Genomic_DNA"/>
</dbReference>
<reference evidence="2" key="1">
    <citation type="journal article" date="2014" name="Front. Microbiol.">
        <title>High frequency of phylogenetically diverse reductive dehalogenase-homologous genes in deep subseafloor sedimentary metagenomes.</title>
        <authorList>
            <person name="Kawai M."/>
            <person name="Futagami T."/>
            <person name="Toyoda A."/>
            <person name="Takaki Y."/>
            <person name="Nishi S."/>
            <person name="Hori S."/>
            <person name="Arai W."/>
            <person name="Tsubouchi T."/>
            <person name="Morono Y."/>
            <person name="Uchiyama I."/>
            <person name="Ito T."/>
            <person name="Fujiyama A."/>
            <person name="Inagaki F."/>
            <person name="Takami H."/>
        </authorList>
    </citation>
    <scope>NUCLEOTIDE SEQUENCE</scope>
    <source>
        <strain evidence="2">Expedition CK06-06</strain>
    </source>
</reference>
<name>X1HV58_9ZZZZ</name>
<organism evidence="2">
    <name type="scientific">marine sediment metagenome</name>
    <dbReference type="NCBI Taxonomy" id="412755"/>
    <lineage>
        <taxon>unclassified sequences</taxon>
        <taxon>metagenomes</taxon>
        <taxon>ecological metagenomes</taxon>
    </lineage>
</organism>
<gene>
    <name evidence="2" type="ORF">S03H2_34692</name>
</gene>